<sequence>MIPEFKRNIFITRNGKDHFVLGYNKDYERRKKQESNKEEKGEITRLEAGSGVDKEYFPTLLIQCFSKCPISVSCSLSYPFSTSHKQILIIVCNDYASSSLLCLQDKHFDLR</sequence>
<evidence type="ECO:0000313" key="2">
    <source>
        <dbReference type="Proteomes" id="UP000887116"/>
    </source>
</evidence>
<comment type="caution">
    <text evidence="1">The sequence shown here is derived from an EMBL/GenBank/DDBJ whole genome shotgun (WGS) entry which is preliminary data.</text>
</comment>
<proteinExistence type="predicted"/>
<name>A0A8X6FIK0_TRICU</name>
<dbReference type="Proteomes" id="UP000887116">
    <property type="component" value="Unassembled WGS sequence"/>
</dbReference>
<organism evidence="1 2">
    <name type="scientific">Trichonephila clavata</name>
    <name type="common">Joro spider</name>
    <name type="synonym">Nephila clavata</name>
    <dbReference type="NCBI Taxonomy" id="2740835"/>
    <lineage>
        <taxon>Eukaryota</taxon>
        <taxon>Metazoa</taxon>
        <taxon>Ecdysozoa</taxon>
        <taxon>Arthropoda</taxon>
        <taxon>Chelicerata</taxon>
        <taxon>Arachnida</taxon>
        <taxon>Araneae</taxon>
        <taxon>Araneomorphae</taxon>
        <taxon>Entelegynae</taxon>
        <taxon>Araneoidea</taxon>
        <taxon>Nephilidae</taxon>
        <taxon>Trichonephila</taxon>
    </lineage>
</organism>
<dbReference type="EMBL" id="BMAO01032219">
    <property type="protein sequence ID" value="GFQ80607.1"/>
    <property type="molecule type" value="Genomic_DNA"/>
</dbReference>
<dbReference type="AlphaFoldDB" id="A0A8X6FIK0"/>
<reference evidence="1" key="1">
    <citation type="submission" date="2020-07" db="EMBL/GenBank/DDBJ databases">
        <title>Multicomponent nature underlies the extraordinary mechanical properties of spider dragline silk.</title>
        <authorList>
            <person name="Kono N."/>
            <person name="Nakamura H."/>
            <person name="Mori M."/>
            <person name="Yoshida Y."/>
            <person name="Ohtoshi R."/>
            <person name="Malay A.D."/>
            <person name="Moran D.A.P."/>
            <person name="Tomita M."/>
            <person name="Numata K."/>
            <person name="Arakawa K."/>
        </authorList>
    </citation>
    <scope>NUCLEOTIDE SEQUENCE</scope>
</reference>
<evidence type="ECO:0000313" key="1">
    <source>
        <dbReference type="EMBL" id="GFQ80607.1"/>
    </source>
</evidence>
<protein>
    <submittedName>
        <fullName evidence="1">Uncharacterized protein</fullName>
    </submittedName>
</protein>
<accession>A0A8X6FIK0</accession>
<keyword evidence="2" id="KW-1185">Reference proteome</keyword>
<gene>
    <name evidence="1" type="ORF">TNCT_267631</name>
</gene>